<accession>A0A2Z4JUG2</accession>
<reference evidence="1" key="2">
    <citation type="journal article" date="2019" name="Int. J. Syst. Evol. Microbiol.">
        <title>Polynucleobacter paneuropaeus sp. nov., characterized by six strains isolated from freshwater lakes located along a 3000 km north-south cross-section across Europe.</title>
        <authorList>
            <person name="Hoetzinger M."/>
            <person name="Schmidt J."/>
            <person name="Pitt A."/>
            <person name="Koll U."/>
            <person name="Lang E."/>
            <person name="Hahn M.W."/>
        </authorList>
    </citation>
    <scope>NUCLEOTIDE SEQUENCE</scope>
    <source>
        <strain evidence="1">MG-25-Pas1-D2</strain>
    </source>
</reference>
<dbReference type="RefSeq" id="WP_112209144.1">
    <property type="nucleotide sequence ID" value="NZ_CBCSBS010000001.1"/>
</dbReference>
<dbReference type="AlphaFoldDB" id="A0A2Z4JUG2"/>
<proteinExistence type="predicted"/>
<name>A0A2Z4JUG2_9BURK</name>
<evidence type="ECO:0000313" key="1">
    <source>
        <dbReference type="EMBL" id="AWW49882.1"/>
    </source>
</evidence>
<gene>
    <name evidence="2" type="ORF">G6731_01685</name>
    <name evidence="1" type="ORF">Pas1_05540</name>
</gene>
<evidence type="ECO:0000313" key="3">
    <source>
        <dbReference type="Proteomes" id="UP000248592"/>
    </source>
</evidence>
<dbReference type="EMBL" id="JAANEY010000001">
    <property type="protein sequence ID" value="MBT8550675.1"/>
    <property type="molecule type" value="Genomic_DNA"/>
</dbReference>
<dbReference type="EMBL" id="CP030085">
    <property type="protein sequence ID" value="AWW49882.1"/>
    <property type="molecule type" value="Genomic_DNA"/>
</dbReference>
<reference evidence="3" key="1">
    <citation type="submission" date="2018-06" db="EMBL/GenBank/DDBJ databases">
        <title>Description of a new Polynucleobacter species.</title>
        <authorList>
            <person name="Hahn M.W."/>
        </authorList>
    </citation>
    <scope>NUCLEOTIDE SEQUENCE [LARGE SCALE GENOMIC DNA]</scope>
    <source>
        <strain evidence="3">MG-25-Pas1-D2</strain>
    </source>
</reference>
<reference evidence="2" key="3">
    <citation type="journal article" date="2021" name="Genome Biol. Evol.">
        <title>Continental-Scale Gene Flow Prevents Allopatric Divergence of Pelagic Freshwater Bacteria.</title>
        <authorList>
            <person name="Hoetzinger M."/>
            <person name="Pitt A."/>
            <person name="Huemer A."/>
            <person name="Hahn M.W."/>
        </authorList>
    </citation>
    <scope>NUCLEOTIDE SEQUENCE</scope>
    <source>
        <strain evidence="2">SM1-W8</strain>
    </source>
</reference>
<evidence type="ECO:0000313" key="2">
    <source>
        <dbReference type="EMBL" id="MBT8550675.1"/>
    </source>
</evidence>
<dbReference type="KEGG" id="poh:DPM16_03540"/>
<dbReference type="Proteomes" id="UP000248592">
    <property type="component" value="Chromosome"/>
</dbReference>
<sequence>MFAFLIQLFTSHSTAFEWSDGGRHAAGFQGRAGDCVVRAIAIAASKPYTTVYEDLREANASYAVNKKNRLARSLNARGASPRNGNHRDVFHDYILKQGFTWVPTMQVGQGCQVHLRADELPHGKLIVRLSKHLTAMIDGVIYDTHDPSRGGKRCVYGYYIKH</sequence>
<dbReference type="Proteomes" id="UP000783102">
    <property type="component" value="Unassembled WGS sequence"/>
</dbReference>
<protein>
    <submittedName>
        <fullName evidence="1">Uncharacterized protein</fullName>
    </submittedName>
</protein>
<organism evidence="1 3">
    <name type="scientific">Polynucleobacter paneuropaeus</name>
    <dbReference type="NCBI Taxonomy" id="2527775"/>
    <lineage>
        <taxon>Bacteria</taxon>
        <taxon>Pseudomonadati</taxon>
        <taxon>Pseudomonadota</taxon>
        <taxon>Betaproteobacteria</taxon>
        <taxon>Burkholderiales</taxon>
        <taxon>Burkholderiaceae</taxon>
        <taxon>Polynucleobacter</taxon>
    </lineage>
</organism>